<accession>A0AA38HXJ1</accession>
<gene>
    <name evidence="1" type="ORF">Zmor_023131</name>
</gene>
<proteinExistence type="predicted"/>
<dbReference type="AlphaFoldDB" id="A0AA38HXJ1"/>
<keyword evidence="2" id="KW-1185">Reference proteome</keyword>
<protein>
    <submittedName>
        <fullName evidence="1">Uncharacterized protein</fullName>
    </submittedName>
</protein>
<dbReference type="Proteomes" id="UP001168821">
    <property type="component" value="Unassembled WGS sequence"/>
</dbReference>
<dbReference type="EMBL" id="JALNTZ010000007">
    <property type="protein sequence ID" value="KAJ3645481.1"/>
    <property type="molecule type" value="Genomic_DNA"/>
</dbReference>
<evidence type="ECO:0000313" key="2">
    <source>
        <dbReference type="Proteomes" id="UP001168821"/>
    </source>
</evidence>
<organism evidence="1 2">
    <name type="scientific">Zophobas morio</name>
    <dbReference type="NCBI Taxonomy" id="2755281"/>
    <lineage>
        <taxon>Eukaryota</taxon>
        <taxon>Metazoa</taxon>
        <taxon>Ecdysozoa</taxon>
        <taxon>Arthropoda</taxon>
        <taxon>Hexapoda</taxon>
        <taxon>Insecta</taxon>
        <taxon>Pterygota</taxon>
        <taxon>Neoptera</taxon>
        <taxon>Endopterygota</taxon>
        <taxon>Coleoptera</taxon>
        <taxon>Polyphaga</taxon>
        <taxon>Cucujiformia</taxon>
        <taxon>Tenebrionidae</taxon>
        <taxon>Zophobas</taxon>
    </lineage>
</organism>
<reference evidence="1" key="1">
    <citation type="journal article" date="2023" name="G3 (Bethesda)">
        <title>Whole genome assemblies of Zophobas morio and Tenebrio molitor.</title>
        <authorList>
            <person name="Kaur S."/>
            <person name="Stinson S.A."/>
            <person name="diCenzo G.C."/>
        </authorList>
    </citation>
    <scope>NUCLEOTIDE SEQUENCE</scope>
    <source>
        <strain evidence="1">QUZm001</strain>
    </source>
</reference>
<name>A0AA38HXJ1_9CUCU</name>
<sequence length="120" mass="13174">MKNREKRVNSSISGTQCNDCRVFSVGLPALSGSINKTGMGSLGTVKSVTQGGNVQEKAMNGIVGSIYWISLIPSSNVLAVQLLQKRRSEHQEEKLTRFKHFFRFLTEFPSNSGIARVGNN</sequence>
<evidence type="ECO:0000313" key="1">
    <source>
        <dbReference type="EMBL" id="KAJ3645481.1"/>
    </source>
</evidence>
<comment type="caution">
    <text evidence="1">The sequence shown here is derived from an EMBL/GenBank/DDBJ whole genome shotgun (WGS) entry which is preliminary data.</text>
</comment>